<comment type="caution">
    <text evidence="3">The sequence shown here is derived from an EMBL/GenBank/DDBJ whole genome shotgun (WGS) entry which is preliminary data.</text>
</comment>
<sequence length="144" mass="15838">MKVGKITIVLLLVFMITSCAKQNATPSDVLNEQIDTTAGMLVYSGMFSNGPYGSVSGDAGLYLDNGKYILYFDDIKSSNGPDLHVYLSEEEIPVHFIDLGKLKSTNGNQSYVVPVGTDFAKFRYALIHCQQYNHLFGSALLEMP</sequence>
<dbReference type="InterPro" id="IPR019545">
    <property type="entry name" value="DM13_domain"/>
</dbReference>
<feature type="chain" id="PRO_5037794327" evidence="1">
    <location>
        <begin position="21"/>
        <end position="144"/>
    </location>
</feature>
<proteinExistence type="predicted"/>
<organism evidence="3 4">
    <name type="scientific">Panacibacter microcysteis</name>
    <dbReference type="NCBI Taxonomy" id="2793269"/>
    <lineage>
        <taxon>Bacteria</taxon>
        <taxon>Pseudomonadati</taxon>
        <taxon>Bacteroidota</taxon>
        <taxon>Chitinophagia</taxon>
        <taxon>Chitinophagales</taxon>
        <taxon>Chitinophagaceae</taxon>
        <taxon>Panacibacter</taxon>
    </lineage>
</organism>
<evidence type="ECO:0000313" key="4">
    <source>
        <dbReference type="Proteomes" id="UP000628448"/>
    </source>
</evidence>
<reference evidence="3" key="1">
    <citation type="submission" date="2020-11" db="EMBL/GenBank/DDBJ databases">
        <title>Bacterial whole genome sequence for Panacibacter sp. DH6.</title>
        <authorList>
            <person name="Le V."/>
            <person name="Ko S."/>
            <person name="Ahn C.-Y."/>
            <person name="Oh H.-M."/>
        </authorList>
    </citation>
    <scope>NUCLEOTIDE SEQUENCE</scope>
    <source>
        <strain evidence="3">DH6</strain>
    </source>
</reference>
<evidence type="ECO:0000259" key="2">
    <source>
        <dbReference type="PROSITE" id="PS51549"/>
    </source>
</evidence>
<accession>A0A931E8C7</accession>
<gene>
    <name evidence="3" type="ORF">I5907_12360</name>
</gene>
<dbReference type="AlphaFoldDB" id="A0A931E8C7"/>
<evidence type="ECO:0000313" key="3">
    <source>
        <dbReference type="EMBL" id="MBG9377029.1"/>
    </source>
</evidence>
<dbReference type="Pfam" id="PF10517">
    <property type="entry name" value="DM13"/>
    <property type="match status" value="1"/>
</dbReference>
<dbReference type="PROSITE" id="PS51257">
    <property type="entry name" value="PROKAR_LIPOPROTEIN"/>
    <property type="match status" value="1"/>
</dbReference>
<keyword evidence="4" id="KW-1185">Reference proteome</keyword>
<dbReference type="Proteomes" id="UP000628448">
    <property type="component" value="Unassembled WGS sequence"/>
</dbReference>
<feature type="domain" description="DM13" evidence="2">
    <location>
        <begin position="45"/>
        <end position="142"/>
    </location>
</feature>
<protein>
    <submittedName>
        <fullName evidence="3">DM13 domain-containing protein</fullName>
    </submittedName>
</protein>
<evidence type="ECO:0000256" key="1">
    <source>
        <dbReference type="SAM" id="SignalP"/>
    </source>
</evidence>
<keyword evidence="1" id="KW-0732">Signal</keyword>
<name>A0A931E8C7_9BACT</name>
<dbReference type="PROSITE" id="PS51549">
    <property type="entry name" value="DM13"/>
    <property type="match status" value="1"/>
</dbReference>
<dbReference type="RefSeq" id="WP_196991131.1">
    <property type="nucleotide sequence ID" value="NZ_JADWYR010000002.1"/>
</dbReference>
<feature type="signal peptide" evidence="1">
    <location>
        <begin position="1"/>
        <end position="20"/>
    </location>
</feature>
<dbReference type="EMBL" id="JADWYR010000002">
    <property type="protein sequence ID" value="MBG9377029.1"/>
    <property type="molecule type" value="Genomic_DNA"/>
</dbReference>